<organism evidence="2">
    <name type="scientific">Oikopleura dioica</name>
    <name type="common">Tunicate</name>
    <dbReference type="NCBI Taxonomy" id="34765"/>
    <lineage>
        <taxon>Eukaryota</taxon>
        <taxon>Metazoa</taxon>
        <taxon>Chordata</taxon>
        <taxon>Tunicata</taxon>
        <taxon>Appendicularia</taxon>
        <taxon>Copelata</taxon>
        <taxon>Oikopleuridae</taxon>
        <taxon>Oikopleura</taxon>
    </lineage>
</organism>
<dbReference type="SUPFAM" id="SSF56801">
    <property type="entry name" value="Acetyl-CoA synthetase-like"/>
    <property type="match status" value="1"/>
</dbReference>
<keyword evidence="3" id="KW-1185">Reference proteome</keyword>
<dbReference type="InParanoid" id="E4Y3E0"/>
<feature type="non-terminal residue" evidence="2">
    <location>
        <position position="39"/>
    </location>
</feature>
<proteinExistence type="predicted"/>
<dbReference type="EMBL" id="FN654118">
    <property type="protein sequence ID" value="CBY17807.1"/>
    <property type="molecule type" value="Genomic_DNA"/>
</dbReference>
<sequence>MKWACARAGMKMVNINPMYTARELEYALNKVDAKMLVCP</sequence>
<accession>E4Y3E0</accession>
<dbReference type="Gene3D" id="3.40.50.980">
    <property type="match status" value="1"/>
</dbReference>
<evidence type="ECO:0000313" key="2">
    <source>
        <dbReference type="EMBL" id="CBY17807.1"/>
    </source>
</evidence>
<feature type="domain" description="AMP-dependent synthetase/ligase" evidence="1">
    <location>
        <begin position="4"/>
        <end position="37"/>
    </location>
</feature>
<gene>
    <name evidence="2" type="ORF">GSOID_T00001497001</name>
</gene>
<protein>
    <recommendedName>
        <fullName evidence="1">AMP-dependent synthetase/ligase domain-containing protein</fullName>
    </recommendedName>
</protein>
<dbReference type="AlphaFoldDB" id="E4Y3E0"/>
<dbReference type="OrthoDB" id="6484520at2759"/>
<reference evidence="2" key="1">
    <citation type="journal article" date="2010" name="Science">
        <title>Plasticity of animal genome architecture unmasked by rapid evolution of a pelagic tunicate.</title>
        <authorList>
            <person name="Denoeud F."/>
            <person name="Henriet S."/>
            <person name="Mungpakdee S."/>
            <person name="Aury J.M."/>
            <person name="Da Silva C."/>
            <person name="Brinkmann H."/>
            <person name="Mikhaleva J."/>
            <person name="Olsen L.C."/>
            <person name="Jubin C."/>
            <person name="Canestro C."/>
            <person name="Bouquet J.M."/>
            <person name="Danks G."/>
            <person name="Poulain J."/>
            <person name="Campsteijn C."/>
            <person name="Adamski M."/>
            <person name="Cross I."/>
            <person name="Yadetie F."/>
            <person name="Muffato M."/>
            <person name="Louis A."/>
            <person name="Butcher S."/>
            <person name="Tsagkogeorga G."/>
            <person name="Konrad A."/>
            <person name="Singh S."/>
            <person name="Jensen M.F."/>
            <person name="Cong E.H."/>
            <person name="Eikeseth-Otteraa H."/>
            <person name="Noel B."/>
            <person name="Anthouard V."/>
            <person name="Porcel B.M."/>
            <person name="Kachouri-Lafond R."/>
            <person name="Nishino A."/>
            <person name="Ugolini M."/>
            <person name="Chourrout P."/>
            <person name="Nishida H."/>
            <person name="Aasland R."/>
            <person name="Huzurbazar S."/>
            <person name="Westhof E."/>
            <person name="Delsuc F."/>
            <person name="Lehrach H."/>
            <person name="Reinhardt R."/>
            <person name="Weissenbach J."/>
            <person name="Roy S.W."/>
            <person name="Artiguenave F."/>
            <person name="Postlethwait J.H."/>
            <person name="Manak J.R."/>
            <person name="Thompson E.M."/>
            <person name="Jaillon O."/>
            <person name="Du Pasquier L."/>
            <person name="Boudinot P."/>
            <person name="Liberles D.A."/>
            <person name="Volff J.N."/>
            <person name="Philippe H."/>
            <person name="Lenhard B."/>
            <person name="Roest Crollius H."/>
            <person name="Wincker P."/>
            <person name="Chourrout D."/>
        </authorList>
    </citation>
    <scope>NUCLEOTIDE SEQUENCE [LARGE SCALE GENOMIC DNA]</scope>
</reference>
<name>E4Y3E0_OIKDI</name>
<dbReference type="Proteomes" id="UP000001307">
    <property type="component" value="Unassembled WGS sequence"/>
</dbReference>
<evidence type="ECO:0000313" key="3">
    <source>
        <dbReference type="Proteomes" id="UP000001307"/>
    </source>
</evidence>
<dbReference type="InterPro" id="IPR000873">
    <property type="entry name" value="AMP-dep_synth/lig_dom"/>
</dbReference>
<dbReference type="Pfam" id="PF00501">
    <property type="entry name" value="AMP-binding"/>
    <property type="match status" value="1"/>
</dbReference>
<evidence type="ECO:0000259" key="1">
    <source>
        <dbReference type="Pfam" id="PF00501"/>
    </source>
</evidence>